<evidence type="ECO:0000313" key="3">
    <source>
        <dbReference type="Proteomes" id="UP000001362"/>
    </source>
</evidence>
<dbReference type="GeneID" id="65282425"/>
<name>B7J7J2_ACIF2</name>
<protein>
    <submittedName>
        <fullName evidence="2">Uncharacterized protein</fullName>
    </submittedName>
</protein>
<accession>B7J7J2</accession>
<dbReference type="PaxDb" id="243159-AFE_1017"/>
<dbReference type="EMBL" id="CP001219">
    <property type="protein sequence ID" value="ACK79176.1"/>
    <property type="molecule type" value="Genomic_DNA"/>
</dbReference>
<keyword evidence="1" id="KW-0472">Membrane</keyword>
<gene>
    <name evidence="2" type="ordered locus">AFE_1017</name>
</gene>
<sequence>MISYWLVILLTGIALLPVAALGLVLVFSISVFAWRGVKDRIQAGEDEANGEE</sequence>
<reference evidence="2 3" key="1">
    <citation type="journal article" date="2008" name="BMC Genomics">
        <title>Acidithiobacillus ferrooxidans metabolism: from genome sequence to industrial applications.</title>
        <authorList>
            <person name="Valdes J."/>
            <person name="Pedroso I."/>
            <person name="Quatrini R."/>
            <person name="Dodson R.J."/>
            <person name="Tettelin H."/>
            <person name="Blake R.II."/>
            <person name="Eisen J.A."/>
            <person name="Holmes D.S."/>
        </authorList>
    </citation>
    <scope>NUCLEOTIDE SEQUENCE [LARGE SCALE GENOMIC DNA]</scope>
    <source>
        <strain evidence="3">ATCC 23270 / DSM 14882 / CIP 104768 / NCIMB 8455</strain>
    </source>
</reference>
<dbReference type="Proteomes" id="UP000001362">
    <property type="component" value="Chromosome"/>
</dbReference>
<dbReference type="KEGG" id="afr:AFE_1017"/>
<dbReference type="RefSeq" id="WP_012606728.1">
    <property type="nucleotide sequence ID" value="NC_011761.1"/>
</dbReference>
<dbReference type="AlphaFoldDB" id="B7J7J2"/>
<keyword evidence="3" id="KW-1185">Reference proteome</keyword>
<dbReference type="HOGENOM" id="CLU_3075693_0_0_6"/>
<organism evidence="2 3">
    <name type="scientific">Acidithiobacillus ferrooxidans (strain ATCC 23270 / DSM 14882 / CIP 104768 / NCIMB 8455)</name>
    <name type="common">Ferrobacillus ferrooxidans (strain ATCC 23270)</name>
    <dbReference type="NCBI Taxonomy" id="243159"/>
    <lineage>
        <taxon>Bacteria</taxon>
        <taxon>Pseudomonadati</taxon>
        <taxon>Pseudomonadota</taxon>
        <taxon>Acidithiobacillia</taxon>
        <taxon>Acidithiobacillales</taxon>
        <taxon>Acidithiobacillaceae</taxon>
        <taxon>Acidithiobacillus</taxon>
    </lineage>
</organism>
<keyword evidence="1" id="KW-1133">Transmembrane helix</keyword>
<evidence type="ECO:0000313" key="2">
    <source>
        <dbReference type="EMBL" id="ACK79176.1"/>
    </source>
</evidence>
<keyword evidence="1" id="KW-0812">Transmembrane</keyword>
<evidence type="ECO:0000256" key="1">
    <source>
        <dbReference type="SAM" id="Phobius"/>
    </source>
</evidence>
<feature type="transmembrane region" description="Helical" evidence="1">
    <location>
        <begin position="6"/>
        <end position="34"/>
    </location>
</feature>
<proteinExistence type="predicted"/>